<comment type="caution">
    <text evidence="2">The sequence shown here is derived from an EMBL/GenBank/DDBJ whole genome shotgun (WGS) entry which is preliminary data.</text>
</comment>
<dbReference type="AlphaFoldDB" id="S8BY93"/>
<dbReference type="Proteomes" id="UP000015453">
    <property type="component" value="Unassembled WGS sequence"/>
</dbReference>
<gene>
    <name evidence="2" type="ORF">M569_17670</name>
</gene>
<evidence type="ECO:0000256" key="1">
    <source>
        <dbReference type="SAM" id="MobiDB-lite"/>
    </source>
</evidence>
<name>S8BY93_9LAMI</name>
<dbReference type="EMBL" id="AUSU01010577">
    <property type="protein sequence ID" value="EPS57151.1"/>
    <property type="molecule type" value="Genomic_DNA"/>
</dbReference>
<feature type="region of interest" description="Disordered" evidence="1">
    <location>
        <begin position="117"/>
        <end position="183"/>
    </location>
</feature>
<feature type="compositionally biased region" description="Low complexity" evidence="1">
    <location>
        <begin position="136"/>
        <end position="146"/>
    </location>
</feature>
<evidence type="ECO:0000313" key="3">
    <source>
        <dbReference type="Proteomes" id="UP000015453"/>
    </source>
</evidence>
<organism evidence="2 3">
    <name type="scientific">Genlisea aurea</name>
    <dbReference type="NCBI Taxonomy" id="192259"/>
    <lineage>
        <taxon>Eukaryota</taxon>
        <taxon>Viridiplantae</taxon>
        <taxon>Streptophyta</taxon>
        <taxon>Embryophyta</taxon>
        <taxon>Tracheophyta</taxon>
        <taxon>Spermatophyta</taxon>
        <taxon>Magnoliopsida</taxon>
        <taxon>eudicotyledons</taxon>
        <taxon>Gunneridae</taxon>
        <taxon>Pentapetalae</taxon>
        <taxon>asterids</taxon>
        <taxon>lamiids</taxon>
        <taxon>Lamiales</taxon>
        <taxon>Lentibulariaceae</taxon>
        <taxon>Genlisea</taxon>
    </lineage>
</organism>
<proteinExistence type="predicted"/>
<evidence type="ECO:0000313" key="2">
    <source>
        <dbReference type="EMBL" id="EPS57151.1"/>
    </source>
</evidence>
<reference evidence="2 3" key="1">
    <citation type="journal article" date="2013" name="BMC Genomics">
        <title>The miniature genome of a carnivorous plant Genlisea aurea contains a low number of genes and short non-coding sequences.</title>
        <authorList>
            <person name="Leushkin E.V."/>
            <person name="Sutormin R.A."/>
            <person name="Nabieva E.R."/>
            <person name="Penin A.A."/>
            <person name="Kondrashov A.S."/>
            <person name="Logacheva M.D."/>
        </authorList>
    </citation>
    <scope>NUCLEOTIDE SEQUENCE [LARGE SCALE GENOMIC DNA]</scope>
</reference>
<protein>
    <submittedName>
        <fullName evidence="2">Uncharacterized protein</fullName>
    </submittedName>
</protein>
<feature type="region of interest" description="Disordered" evidence="1">
    <location>
        <begin position="31"/>
        <end position="50"/>
    </location>
</feature>
<feature type="compositionally biased region" description="Basic and acidic residues" evidence="1">
    <location>
        <begin position="120"/>
        <end position="135"/>
    </location>
</feature>
<sequence>MSRPVHRLVRLKVKDLVASCFYACRFPLEEEHDDDDDTSKAKSPPPRKIGADCVEPRLSGGDYIVFCFREDGTIDLMNEYTAADSSAVDPPPPPPPPPMDDWKCHCNECLRLLAYQQQPDQEKQRIVNRPIRSDTSDSNGTSTSSSFAFPELGVEWIGSPVHMPRPEEEDRNEPTTGADRPDL</sequence>
<dbReference type="OrthoDB" id="1911716at2759"/>
<accession>S8BY93</accession>
<keyword evidence="3" id="KW-1185">Reference proteome</keyword>